<dbReference type="Proteomes" id="UP000016922">
    <property type="component" value="Unassembled WGS sequence"/>
</dbReference>
<dbReference type="InterPro" id="IPR032805">
    <property type="entry name" value="Wax_synthase_dom"/>
</dbReference>
<evidence type="ECO:0000256" key="3">
    <source>
        <dbReference type="ARBA" id="ARBA00007282"/>
    </source>
</evidence>
<dbReference type="HOGENOM" id="CLU_032731_1_1_1"/>
<dbReference type="EMBL" id="KE145370">
    <property type="protein sequence ID" value="EPE26754.1"/>
    <property type="molecule type" value="Genomic_DNA"/>
</dbReference>
<evidence type="ECO:0000256" key="4">
    <source>
        <dbReference type="ARBA" id="ARBA00022679"/>
    </source>
</evidence>
<reference evidence="10 11" key="1">
    <citation type="journal article" date="2013" name="BMC Genomics">
        <title>Genomics-driven discovery of the pneumocandin biosynthetic gene cluster in the fungus Glarea lozoyensis.</title>
        <authorList>
            <person name="Chen L."/>
            <person name="Yue Q."/>
            <person name="Zhang X."/>
            <person name="Xiang M."/>
            <person name="Wang C."/>
            <person name="Li S."/>
            <person name="Che Y."/>
            <person name="Ortiz-Lopez F.J."/>
            <person name="Bills G.F."/>
            <person name="Liu X."/>
            <person name="An Z."/>
        </authorList>
    </citation>
    <scope>NUCLEOTIDE SEQUENCE [LARGE SCALE GENOMIC DNA]</scope>
    <source>
        <strain evidence="11">ATCC 20868 / MF5171</strain>
    </source>
</reference>
<evidence type="ECO:0000256" key="1">
    <source>
        <dbReference type="ARBA" id="ARBA00004141"/>
    </source>
</evidence>
<evidence type="ECO:0000313" key="10">
    <source>
        <dbReference type="EMBL" id="EPE26754.1"/>
    </source>
</evidence>
<dbReference type="KEGG" id="glz:GLAREA_02668"/>
<feature type="domain" description="Wax synthase" evidence="9">
    <location>
        <begin position="253"/>
        <end position="329"/>
    </location>
</feature>
<comment type="subcellular location">
    <subcellularLocation>
        <location evidence="1">Membrane</location>
        <topology evidence="1">Multi-pass membrane protein</topology>
    </subcellularLocation>
</comment>
<evidence type="ECO:0000256" key="7">
    <source>
        <dbReference type="ARBA" id="ARBA00023136"/>
    </source>
</evidence>
<keyword evidence="7 8" id="KW-0472">Membrane</keyword>
<keyword evidence="5 8" id="KW-0812">Transmembrane</keyword>
<feature type="transmembrane region" description="Helical" evidence="8">
    <location>
        <begin position="88"/>
        <end position="105"/>
    </location>
</feature>
<dbReference type="PANTHER" id="PTHR31595:SF57">
    <property type="entry name" value="OS04G0481900 PROTEIN"/>
    <property type="match status" value="1"/>
</dbReference>
<dbReference type="GeneID" id="19461724"/>
<name>S3CNK5_GLAL2</name>
<dbReference type="GO" id="GO:0006629">
    <property type="term" value="P:lipid metabolic process"/>
    <property type="evidence" value="ECO:0007669"/>
    <property type="project" value="InterPro"/>
</dbReference>
<dbReference type="OMA" id="PCMIWIV"/>
<evidence type="ECO:0000256" key="8">
    <source>
        <dbReference type="SAM" id="Phobius"/>
    </source>
</evidence>
<dbReference type="Pfam" id="PF13813">
    <property type="entry name" value="MBOAT_2"/>
    <property type="match status" value="1"/>
</dbReference>
<comment type="pathway">
    <text evidence="2">Secondary metabolite biosynthesis.</text>
</comment>
<dbReference type="InterPro" id="IPR044851">
    <property type="entry name" value="Wax_synthase"/>
</dbReference>
<sequence length="414" mass="46559">MSLVASPLTNTSTAQTAPSFHSAPAWSLNDTRAHLPKWYVPAFFVVLVASLALPAGKARIYSTLPIVLGLCAMLPYHTEGSFKKDFDLGNLVLGWFLVYISLVLTSPETQFWKQDGRKLSPEERMRELEGAGYLKKLAWSFNVWTNPRGIGWSHQVGGLRPAAPEGTTVKSFVVRKLAYALGFFVTLDVLHLWYKHLEASSGNPNWTVFSEPIPIRILIGLSNQFRIFCEMASMHSLCAALTTAVGIYKPSDWPPIVGRLQNAYSIRRFWGMVWHQFMRQVAHSGGLLLSRDMFKLPKGSSISRLVYLVGAFASTGFYHTIVTVYATAFRAGLNPCGDLQFFVLQAVGMFMEGWAIDFVLWSGHGGNKTGWKYFGYLWWASWLGYSCLWYLEELRKAGLWDVDLKVLGYFGFTL</sequence>
<keyword evidence="11" id="KW-1185">Reference proteome</keyword>
<feature type="transmembrane region" description="Helical" evidence="8">
    <location>
        <begin position="341"/>
        <end position="361"/>
    </location>
</feature>
<proteinExistence type="inferred from homology"/>
<dbReference type="OrthoDB" id="1077582at2759"/>
<accession>S3CNK5</accession>
<dbReference type="GO" id="GO:0008374">
    <property type="term" value="F:O-acyltransferase activity"/>
    <property type="evidence" value="ECO:0007669"/>
    <property type="project" value="InterPro"/>
</dbReference>
<feature type="transmembrane region" description="Helical" evidence="8">
    <location>
        <begin position="373"/>
        <end position="391"/>
    </location>
</feature>
<organism evidence="10 11">
    <name type="scientific">Glarea lozoyensis (strain ATCC 20868 / MF5171)</name>
    <dbReference type="NCBI Taxonomy" id="1116229"/>
    <lineage>
        <taxon>Eukaryota</taxon>
        <taxon>Fungi</taxon>
        <taxon>Dikarya</taxon>
        <taxon>Ascomycota</taxon>
        <taxon>Pezizomycotina</taxon>
        <taxon>Leotiomycetes</taxon>
        <taxon>Helotiales</taxon>
        <taxon>Helotiaceae</taxon>
        <taxon>Glarea</taxon>
    </lineage>
</organism>
<feature type="transmembrane region" description="Helical" evidence="8">
    <location>
        <begin position="60"/>
        <end position="76"/>
    </location>
</feature>
<comment type="similarity">
    <text evidence="3">Belongs to the wax synthase family.</text>
</comment>
<evidence type="ECO:0000256" key="5">
    <source>
        <dbReference type="ARBA" id="ARBA00022692"/>
    </source>
</evidence>
<feature type="transmembrane region" description="Helical" evidence="8">
    <location>
        <begin position="38"/>
        <end position="55"/>
    </location>
</feature>
<keyword evidence="6 8" id="KW-1133">Transmembrane helix</keyword>
<evidence type="ECO:0000256" key="2">
    <source>
        <dbReference type="ARBA" id="ARBA00005179"/>
    </source>
</evidence>
<protein>
    <recommendedName>
        <fullName evidence="9">Wax synthase domain-containing protein</fullName>
    </recommendedName>
</protein>
<gene>
    <name evidence="10" type="ORF">GLAREA_02668</name>
</gene>
<dbReference type="eggNOG" id="ENOG502SI5I">
    <property type="taxonomic scope" value="Eukaryota"/>
</dbReference>
<evidence type="ECO:0000259" key="9">
    <source>
        <dbReference type="Pfam" id="PF13813"/>
    </source>
</evidence>
<dbReference type="GO" id="GO:0016020">
    <property type="term" value="C:membrane"/>
    <property type="evidence" value="ECO:0007669"/>
    <property type="project" value="UniProtKB-SubCell"/>
</dbReference>
<evidence type="ECO:0000313" key="11">
    <source>
        <dbReference type="Proteomes" id="UP000016922"/>
    </source>
</evidence>
<evidence type="ECO:0000256" key="6">
    <source>
        <dbReference type="ARBA" id="ARBA00022989"/>
    </source>
</evidence>
<dbReference type="RefSeq" id="XP_008085944.1">
    <property type="nucleotide sequence ID" value="XM_008087753.1"/>
</dbReference>
<dbReference type="AlphaFoldDB" id="S3CNK5"/>
<feature type="transmembrane region" description="Helical" evidence="8">
    <location>
        <begin position="305"/>
        <end position="329"/>
    </location>
</feature>
<keyword evidence="4" id="KW-0808">Transferase</keyword>
<dbReference type="PANTHER" id="PTHR31595">
    <property type="entry name" value="LONG-CHAIN-ALCOHOL O-FATTY-ACYLTRANSFERASE 3-RELATED"/>
    <property type="match status" value="1"/>
</dbReference>